<evidence type="ECO:0000313" key="5">
    <source>
        <dbReference type="Proteomes" id="UP000091929"/>
    </source>
</evidence>
<dbReference type="EMBL" id="LNGF01000024">
    <property type="protein sequence ID" value="KYC47409.1"/>
    <property type="molecule type" value="Genomic_DNA"/>
</dbReference>
<accession>A0A150IQU0</accession>
<proteinExistence type="predicted"/>
<reference evidence="5 6" key="1">
    <citation type="journal article" date="2016" name="ISME J.">
        <title>Chasing the elusive Euryarchaeota class WSA2: genomes reveal a uniquely fastidious methyl-reducing methanogen.</title>
        <authorList>
            <person name="Nobu M.K."/>
            <person name="Narihiro T."/>
            <person name="Kuroda K."/>
            <person name="Mei R."/>
            <person name="Liu W.T."/>
        </authorList>
    </citation>
    <scope>NUCLEOTIDE SEQUENCE [LARGE SCALE GENOMIC DNA]</scope>
    <source>
        <strain evidence="2">B03fssc0709_Meth_Bin005</strain>
        <strain evidence="3">B15fssc0709_Meth_Bin003</strain>
        <strain evidence="4">BMIXfssc0709_Meth_Bin006</strain>
    </source>
</reference>
<dbReference type="Proteomes" id="UP000091929">
    <property type="component" value="Unassembled WGS sequence"/>
</dbReference>
<dbReference type="Proteomes" id="UP000092401">
    <property type="component" value="Unassembled WGS sequence"/>
</dbReference>
<accession>A0A150IX92</accession>
<organism evidence="4 7">
    <name type="scientific">Candidatus Methanofastidiosum methylothiophilum</name>
    <dbReference type="NCBI Taxonomy" id="1705564"/>
    <lineage>
        <taxon>Archaea</taxon>
        <taxon>Methanobacteriati</taxon>
        <taxon>Methanobacteriota</taxon>
        <taxon>Stenosarchaea group</taxon>
        <taxon>Candidatus Methanofastidiosia</taxon>
        <taxon>Candidatus Methanofastidiosales</taxon>
        <taxon>Candidatus Methanofastidiosaceae</taxon>
        <taxon>Candidatus Methanofastidiosum</taxon>
    </lineage>
</organism>
<gene>
    <name evidence="2" type="ORF">APG10_01097</name>
    <name evidence="3" type="ORF">APG11_01180</name>
    <name evidence="4" type="ORF">APG12_01367</name>
</gene>
<evidence type="ECO:0000313" key="7">
    <source>
        <dbReference type="Proteomes" id="UP000092403"/>
    </source>
</evidence>
<dbReference type="Proteomes" id="UP000092403">
    <property type="component" value="Unassembled WGS sequence"/>
</dbReference>
<evidence type="ECO:0000313" key="6">
    <source>
        <dbReference type="Proteomes" id="UP000092401"/>
    </source>
</evidence>
<keyword evidence="1" id="KW-0812">Transmembrane</keyword>
<name>A0A150IX92_9EURY</name>
<comment type="caution">
    <text evidence="4">The sequence shown here is derived from an EMBL/GenBank/DDBJ whole genome shotgun (WGS) entry which is preliminary data.</text>
</comment>
<evidence type="ECO:0000313" key="4">
    <source>
        <dbReference type="EMBL" id="KYC49593.1"/>
    </source>
</evidence>
<accession>A0A150IJL4</accession>
<protein>
    <recommendedName>
        <fullName evidence="8">DUF883 domain-containing protein</fullName>
    </recommendedName>
</protein>
<dbReference type="AlphaFoldDB" id="A0A150IX92"/>
<evidence type="ECO:0000313" key="3">
    <source>
        <dbReference type="EMBL" id="KYC47409.1"/>
    </source>
</evidence>
<keyword evidence="1" id="KW-0472">Membrane</keyword>
<evidence type="ECO:0000313" key="2">
    <source>
        <dbReference type="EMBL" id="KYC45179.1"/>
    </source>
</evidence>
<keyword evidence="1" id="KW-1133">Transmembrane helix</keyword>
<feature type="transmembrane region" description="Helical" evidence="1">
    <location>
        <begin position="88"/>
        <end position="107"/>
    </location>
</feature>
<evidence type="ECO:0008006" key="8">
    <source>
        <dbReference type="Google" id="ProtNLM"/>
    </source>
</evidence>
<dbReference type="EMBL" id="LNJC01000031">
    <property type="protein sequence ID" value="KYC49593.1"/>
    <property type="molecule type" value="Genomic_DNA"/>
</dbReference>
<sequence>MKEVKVEDIQKEIERDIEMGKKMIDEGKRLLEEGKYKLNESKSRIKDLGDEAGIKLKEFEQKHQDEIDYVVKESEKALQEAEIFVRKYPMMSVFAAFGFGYLLGKLFRK</sequence>
<evidence type="ECO:0000256" key="1">
    <source>
        <dbReference type="SAM" id="Phobius"/>
    </source>
</evidence>
<dbReference type="EMBL" id="LNGE01000027">
    <property type="protein sequence ID" value="KYC45179.1"/>
    <property type="molecule type" value="Genomic_DNA"/>
</dbReference>